<sequence>MLNFSKRHGYCCKILARLASLIKSGFMAGNSVVQPDNCERVQPISTFSQTVSEITVTPVLNPLCAPRLSGRIPRRWEMTDALTKKSARFAPFRLAGSWRFLWDIK</sequence>
<evidence type="ECO:0000313" key="3">
    <source>
        <dbReference type="Proteomes" id="UP000315469"/>
    </source>
</evidence>
<gene>
    <name evidence="2" type="ORF">FJW02_02245</name>
</gene>
<reference evidence="2 3" key="1">
    <citation type="submission" date="2019-06" db="EMBL/GenBank/DDBJ databases">
        <title>Taxogenomics and systematics of the genus Pantoea.</title>
        <authorList>
            <person name="Tambong J.T."/>
        </authorList>
    </citation>
    <scope>NUCLEOTIDE SEQUENCE [LARGE SCALE GENOMIC DNA]</scope>
    <source>
        <strain evidence="2 3">LMG 24197</strain>
    </source>
</reference>
<keyword evidence="1" id="KW-0732">Signal</keyword>
<proteinExistence type="predicted"/>
<accession>A0ABY2ZR82</accession>
<feature type="chain" id="PRO_5045935476" evidence="1">
    <location>
        <begin position="29"/>
        <end position="105"/>
    </location>
</feature>
<name>A0ABY2ZR82_9GAMM</name>
<keyword evidence="3" id="KW-1185">Reference proteome</keyword>
<comment type="caution">
    <text evidence="2">The sequence shown here is derived from an EMBL/GenBank/DDBJ whole genome shotgun (WGS) entry which is preliminary data.</text>
</comment>
<evidence type="ECO:0000256" key="1">
    <source>
        <dbReference type="SAM" id="SignalP"/>
    </source>
</evidence>
<dbReference type="RefSeq" id="WP_128755129.1">
    <property type="nucleotide sequence ID" value="NZ_CP045720.1"/>
</dbReference>
<dbReference type="Proteomes" id="UP000315469">
    <property type="component" value="Unassembled WGS sequence"/>
</dbReference>
<dbReference type="EMBL" id="VHJB01000014">
    <property type="protein sequence ID" value="TPV43096.1"/>
    <property type="molecule type" value="Genomic_DNA"/>
</dbReference>
<evidence type="ECO:0000313" key="2">
    <source>
        <dbReference type="EMBL" id="TPV43096.1"/>
    </source>
</evidence>
<protein>
    <submittedName>
        <fullName evidence="2">Uncharacterized protein</fullName>
    </submittedName>
</protein>
<feature type="signal peptide" evidence="1">
    <location>
        <begin position="1"/>
        <end position="28"/>
    </location>
</feature>
<dbReference type="GeneID" id="90520776"/>
<organism evidence="2 3">
    <name type="scientific">Pantoea eucalypti</name>
    <dbReference type="NCBI Taxonomy" id="470933"/>
    <lineage>
        <taxon>Bacteria</taxon>
        <taxon>Pseudomonadati</taxon>
        <taxon>Pseudomonadota</taxon>
        <taxon>Gammaproteobacteria</taxon>
        <taxon>Enterobacterales</taxon>
        <taxon>Erwiniaceae</taxon>
        <taxon>Pantoea</taxon>
    </lineage>
</organism>